<feature type="transmembrane region" description="Helical" evidence="7">
    <location>
        <begin position="281"/>
        <end position="307"/>
    </location>
</feature>
<proteinExistence type="inferred from homology"/>
<dbReference type="EMBL" id="VFPA01000002">
    <property type="protein sequence ID" value="TQM11327.1"/>
    <property type="molecule type" value="Genomic_DNA"/>
</dbReference>
<dbReference type="PANTHER" id="PTHR43163:SF6">
    <property type="entry name" value="DIPEPTIDE TRANSPORT SYSTEM PERMEASE PROTEIN DPPB-RELATED"/>
    <property type="match status" value="1"/>
</dbReference>
<dbReference type="InterPro" id="IPR035906">
    <property type="entry name" value="MetI-like_sf"/>
</dbReference>
<gene>
    <name evidence="9" type="ORF">FB558_3886</name>
</gene>
<feature type="transmembrane region" description="Helical" evidence="7">
    <location>
        <begin position="239"/>
        <end position="261"/>
    </location>
</feature>
<keyword evidence="3" id="KW-1003">Cell membrane</keyword>
<keyword evidence="5 7" id="KW-1133">Transmembrane helix</keyword>
<organism evidence="9 10">
    <name type="scientific">Pseudonocardia kunmingensis</name>
    <dbReference type="NCBI Taxonomy" id="630975"/>
    <lineage>
        <taxon>Bacteria</taxon>
        <taxon>Bacillati</taxon>
        <taxon>Actinomycetota</taxon>
        <taxon>Actinomycetes</taxon>
        <taxon>Pseudonocardiales</taxon>
        <taxon>Pseudonocardiaceae</taxon>
        <taxon>Pseudonocardia</taxon>
    </lineage>
</organism>
<accession>A0A543DPR9</accession>
<dbReference type="InterPro" id="IPR045621">
    <property type="entry name" value="BPD_transp_1_N"/>
</dbReference>
<comment type="subcellular location">
    <subcellularLocation>
        <location evidence="1 7">Cell membrane</location>
        <topology evidence="1 7">Multi-pass membrane protein</topology>
    </subcellularLocation>
</comment>
<dbReference type="Proteomes" id="UP000315677">
    <property type="component" value="Unassembled WGS sequence"/>
</dbReference>
<evidence type="ECO:0000256" key="1">
    <source>
        <dbReference type="ARBA" id="ARBA00004651"/>
    </source>
</evidence>
<dbReference type="PANTHER" id="PTHR43163">
    <property type="entry name" value="DIPEPTIDE TRANSPORT SYSTEM PERMEASE PROTEIN DPPB-RELATED"/>
    <property type="match status" value="1"/>
</dbReference>
<dbReference type="GO" id="GO:0071916">
    <property type="term" value="F:dipeptide transmembrane transporter activity"/>
    <property type="evidence" value="ECO:0007669"/>
    <property type="project" value="TreeGrafter"/>
</dbReference>
<comment type="similarity">
    <text evidence="7">Belongs to the binding-protein-dependent transport system permease family.</text>
</comment>
<dbReference type="AlphaFoldDB" id="A0A543DPR9"/>
<dbReference type="CDD" id="cd06261">
    <property type="entry name" value="TM_PBP2"/>
    <property type="match status" value="1"/>
</dbReference>
<sequence>MLRATGLRVLAMIPLVFLVATATFFLGQLSTVDPAEIIVGPTATAEQVAAVRAEHGLDRPAVVQYVDWLAGAVRGDMGESVYTGASVTTSLVQALPVTLSLALGGLFVGLLLGVPTGIWSALRAGRPADRAVSLVATVGQAVPNFWLGLLLVLAFAIQLPIFPAVGYVALDEDPVAWAQSLVLPSISLGFVAAAAISRQTRSSLIGVLQQEYVRTALSKGLSTSRVVVKHALKNAGAPVVTVVAFQVTALLSGSVVIERLFAMPGLGALAIDAVLRRDPDVIQGIVVVSVVIVVVVNLVLDLSYAWLNPKVRTA</sequence>
<evidence type="ECO:0000259" key="8">
    <source>
        <dbReference type="PROSITE" id="PS50928"/>
    </source>
</evidence>
<feature type="transmembrane region" description="Helical" evidence="7">
    <location>
        <begin position="145"/>
        <end position="170"/>
    </location>
</feature>
<name>A0A543DPR9_9PSEU</name>
<evidence type="ECO:0000256" key="2">
    <source>
        <dbReference type="ARBA" id="ARBA00022448"/>
    </source>
</evidence>
<evidence type="ECO:0000313" key="10">
    <source>
        <dbReference type="Proteomes" id="UP000315677"/>
    </source>
</evidence>
<evidence type="ECO:0000313" key="9">
    <source>
        <dbReference type="EMBL" id="TQM11327.1"/>
    </source>
</evidence>
<feature type="transmembrane region" description="Helical" evidence="7">
    <location>
        <begin position="176"/>
        <end position="196"/>
    </location>
</feature>
<feature type="domain" description="ABC transmembrane type-1" evidence="8">
    <location>
        <begin position="95"/>
        <end position="304"/>
    </location>
</feature>
<dbReference type="PROSITE" id="PS50928">
    <property type="entry name" value="ABC_TM1"/>
    <property type="match status" value="1"/>
</dbReference>
<evidence type="ECO:0000256" key="7">
    <source>
        <dbReference type="RuleBase" id="RU363032"/>
    </source>
</evidence>
<feature type="transmembrane region" description="Helical" evidence="7">
    <location>
        <begin position="101"/>
        <end position="124"/>
    </location>
</feature>
<keyword evidence="4 7" id="KW-0812">Transmembrane</keyword>
<keyword evidence="10" id="KW-1185">Reference proteome</keyword>
<evidence type="ECO:0000256" key="6">
    <source>
        <dbReference type="ARBA" id="ARBA00023136"/>
    </source>
</evidence>
<dbReference type="Pfam" id="PF19300">
    <property type="entry name" value="BPD_transp_1_N"/>
    <property type="match status" value="1"/>
</dbReference>
<dbReference type="GO" id="GO:0005886">
    <property type="term" value="C:plasma membrane"/>
    <property type="evidence" value="ECO:0007669"/>
    <property type="project" value="UniProtKB-SubCell"/>
</dbReference>
<protein>
    <submittedName>
        <fullName evidence="9">Peptide/nickel transport system permease protein</fullName>
    </submittedName>
</protein>
<evidence type="ECO:0000256" key="3">
    <source>
        <dbReference type="ARBA" id="ARBA00022475"/>
    </source>
</evidence>
<comment type="caution">
    <text evidence="9">The sequence shown here is derived from an EMBL/GenBank/DDBJ whole genome shotgun (WGS) entry which is preliminary data.</text>
</comment>
<keyword evidence="2 7" id="KW-0813">Transport</keyword>
<keyword evidence="6 7" id="KW-0472">Membrane</keyword>
<dbReference type="SUPFAM" id="SSF161098">
    <property type="entry name" value="MetI-like"/>
    <property type="match status" value="1"/>
</dbReference>
<dbReference type="InterPro" id="IPR000515">
    <property type="entry name" value="MetI-like"/>
</dbReference>
<reference evidence="9 10" key="1">
    <citation type="submission" date="2019-06" db="EMBL/GenBank/DDBJ databases">
        <title>Sequencing the genomes of 1000 actinobacteria strains.</title>
        <authorList>
            <person name="Klenk H.-P."/>
        </authorList>
    </citation>
    <scope>NUCLEOTIDE SEQUENCE [LARGE SCALE GENOMIC DNA]</scope>
    <source>
        <strain evidence="9 10">DSM 45301</strain>
    </source>
</reference>
<dbReference type="Pfam" id="PF00528">
    <property type="entry name" value="BPD_transp_1"/>
    <property type="match status" value="1"/>
</dbReference>
<dbReference type="OrthoDB" id="9778910at2"/>
<dbReference type="RefSeq" id="WP_142055393.1">
    <property type="nucleotide sequence ID" value="NZ_VFPA01000002.1"/>
</dbReference>
<evidence type="ECO:0000256" key="5">
    <source>
        <dbReference type="ARBA" id="ARBA00022989"/>
    </source>
</evidence>
<feature type="transmembrane region" description="Helical" evidence="7">
    <location>
        <begin position="7"/>
        <end position="26"/>
    </location>
</feature>
<evidence type="ECO:0000256" key="4">
    <source>
        <dbReference type="ARBA" id="ARBA00022692"/>
    </source>
</evidence>
<dbReference type="Gene3D" id="1.10.3720.10">
    <property type="entry name" value="MetI-like"/>
    <property type="match status" value="1"/>
</dbReference>